<protein>
    <submittedName>
        <fullName evidence="4">Hydrolase</fullName>
    </submittedName>
</protein>
<dbReference type="CDD" id="cd00431">
    <property type="entry name" value="cysteine_hydrolases"/>
    <property type="match status" value="1"/>
</dbReference>
<dbReference type="STRING" id="1172565.AU508_09485"/>
<dbReference type="GO" id="GO:0016787">
    <property type="term" value="F:hydrolase activity"/>
    <property type="evidence" value="ECO:0007669"/>
    <property type="project" value="UniProtKB-KW"/>
</dbReference>
<keyword evidence="1 4" id="KW-0378">Hydrolase</keyword>
<proteinExistence type="predicted"/>
<dbReference type="Gene3D" id="3.40.50.850">
    <property type="entry name" value="Isochorismatase-like"/>
    <property type="match status" value="1"/>
</dbReference>
<dbReference type="EMBL" id="RJUJ01000007">
    <property type="protein sequence ID" value="ROH80688.1"/>
    <property type="molecule type" value="Genomic_DNA"/>
</dbReference>
<dbReference type="RefSeq" id="WP_085686426.1">
    <property type="nucleotide sequence ID" value="NZ_CP065534.1"/>
</dbReference>
<dbReference type="AlphaFoldDB" id="A0A3N0UK92"/>
<dbReference type="NCBIfam" id="NF008517">
    <property type="entry name" value="PRK11440.1"/>
    <property type="match status" value="1"/>
</dbReference>
<dbReference type="Proteomes" id="UP000274511">
    <property type="component" value="Unassembled WGS sequence"/>
</dbReference>
<evidence type="ECO:0000313" key="6">
    <source>
        <dbReference type="Proteomes" id="UP000274511"/>
    </source>
</evidence>
<sequence length="193" mass="20956">MLTLIPSTTALVLIDLQEGILPFAGGPYAAEDVVHRADKLATSCRQSGVTIILVRVGWSADFGDAPRQTVDQPNAGEALPDNWLTFASGFHVGDSDIRIIKHQWGAFYGTDLDLQLRRRGIDTLILGGISTNIGVESTARNAWEHGYNLVIAEDLCSAGSTEQHQSSMTHIFPRIARVRNSAEIEQALTTDAE</sequence>
<dbReference type="SUPFAM" id="SSF52499">
    <property type="entry name" value="Isochorismatase-like hydrolases"/>
    <property type="match status" value="1"/>
</dbReference>
<dbReference type="Proteomes" id="UP000250186">
    <property type="component" value="Unassembled WGS sequence"/>
</dbReference>
<gene>
    <name evidence="3" type="ORF">AU492_05965</name>
    <name evidence="4" type="ORF">EC392_09100</name>
</gene>
<feature type="domain" description="Isochorismatase-like" evidence="2">
    <location>
        <begin position="9"/>
        <end position="182"/>
    </location>
</feature>
<evidence type="ECO:0000313" key="5">
    <source>
        <dbReference type="Proteomes" id="UP000250186"/>
    </source>
</evidence>
<comment type="caution">
    <text evidence="4">The sequence shown here is derived from an EMBL/GenBank/DDBJ whole genome shotgun (WGS) entry which is preliminary data.</text>
</comment>
<keyword evidence="5" id="KW-1185">Reference proteome</keyword>
<dbReference type="InterPro" id="IPR000868">
    <property type="entry name" value="Isochorismatase-like_dom"/>
</dbReference>
<dbReference type="OrthoDB" id="9807387at2"/>
<evidence type="ECO:0000256" key="1">
    <source>
        <dbReference type="ARBA" id="ARBA00022801"/>
    </source>
</evidence>
<evidence type="ECO:0000313" key="3">
    <source>
        <dbReference type="EMBL" id="RAT35644.1"/>
    </source>
</evidence>
<dbReference type="PANTHER" id="PTHR43540">
    <property type="entry name" value="PEROXYUREIDOACRYLATE/UREIDOACRYLATE AMIDOHYDROLASE-RELATED"/>
    <property type="match status" value="1"/>
</dbReference>
<name>A0A3N0UK92_9GAMM</name>
<dbReference type="GeneID" id="61122202"/>
<reference evidence="3 5" key="1">
    <citation type="submission" date="2016-02" db="EMBL/GenBank/DDBJ databases">
        <title>Species-wide whole genome sequencing reveals diversity, host range in Lonsdalea quercina.</title>
        <authorList>
            <person name="Li Y."/>
        </authorList>
    </citation>
    <scope>NUCLEOTIDE SEQUENCE [LARGE SCALE GENOMIC DNA]</scope>
    <source>
        <strain evidence="3 5">CFCC 12721</strain>
    </source>
</reference>
<dbReference type="InterPro" id="IPR036380">
    <property type="entry name" value="Isochorismatase-like_sf"/>
</dbReference>
<organism evidence="4 6">
    <name type="scientific">Lonsdalea populi</name>
    <dbReference type="NCBI Taxonomy" id="1172565"/>
    <lineage>
        <taxon>Bacteria</taxon>
        <taxon>Pseudomonadati</taxon>
        <taxon>Pseudomonadota</taxon>
        <taxon>Gammaproteobacteria</taxon>
        <taxon>Enterobacterales</taxon>
        <taxon>Pectobacteriaceae</taxon>
        <taxon>Lonsdalea</taxon>
    </lineage>
</organism>
<dbReference type="EMBL" id="LUSW01000010">
    <property type="protein sequence ID" value="RAT35644.1"/>
    <property type="molecule type" value="Genomic_DNA"/>
</dbReference>
<reference evidence="4 6" key="2">
    <citation type="submission" date="2018-10" db="EMBL/GenBank/DDBJ databases">
        <title>New species genome.</title>
        <authorList>
            <person name="Li Y."/>
        </authorList>
    </citation>
    <scope>NUCLEOTIDE SEQUENCE [LARGE SCALE GENOMIC DNA]</scope>
    <source>
        <strain evidence="4 6">L6_4B</strain>
    </source>
</reference>
<dbReference type="Pfam" id="PF00857">
    <property type="entry name" value="Isochorismatase"/>
    <property type="match status" value="1"/>
</dbReference>
<accession>A0A3N0UK92</accession>
<dbReference type="InterPro" id="IPR050272">
    <property type="entry name" value="Isochorismatase-like_hydrls"/>
</dbReference>
<dbReference type="PANTHER" id="PTHR43540:SF7">
    <property type="entry name" value="ISOCHORISMATASE FAMILY PROTEIN YECD"/>
    <property type="match status" value="1"/>
</dbReference>
<evidence type="ECO:0000259" key="2">
    <source>
        <dbReference type="Pfam" id="PF00857"/>
    </source>
</evidence>
<evidence type="ECO:0000313" key="4">
    <source>
        <dbReference type="EMBL" id="ROH80688.1"/>
    </source>
</evidence>